<proteinExistence type="predicted"/>
<reference evidence="1" key="1">
    <citation type="submission" date="2018-02" db="EMBL/GenBank/DDBJ databases">
        <title>Rhizophora mucronata_Transcriptome.</title>
        <authorList>
            <person name="Meera S.P."/>
            <person name="Sreeshan A."/>
            <person name="Augustine A."/>
        </authorList>
    </citation>
    <scope>NUCLEOTIDE SEQUENCE</scope>
    <source>
        <tissue evidence="1">Leaf</tissue>
    </source>
</reference>
<evidence type="ECO:0000313" key="1">
    <source>
        <dbReference type="EMBL" id="MBX54064.1"/>
    </source>
</evidence>
<name>A0A2P2PH18_RHIMU</name>
<protein>
    <submittedName>
        <fullName evidence="1">Uncharacterized protein</fullName>
    </submittedName>
</protein>
<organism evidence="1">
    <name type="scientific">Rhizophora mucronata</name>
    <name type="common">Asiatic mangrove</name>
    <dbReference type="NCBI Taxonomy" id="61149"/>
    <lineage>
        <taxon>Eukaryota</taxon>
        <taxon>Viridiplantae</taxon>
        <taxon>Streptophyta</taxon>
        <taxon>Embryophyta</taxon>
        <taxon>Tracheophyta</taxon>
        <taxon>Spermatophyta</taxon>
        <taxon>Magnoliopsida</taxon>
        <taxon>eudicotyledons</taxon>
        <taxon>Gunneridae</taxon>
        <taxon>Pentapetalae</taxon>
        <taxon>rosids</taxon>
        <taxon>fabids</taxon>
        <taxon>Malpighiales</taxon>
        <taxon>Rhizophoraceae</taxon>
        <taxon>Rhizophora</taxon>
    </lineage>
</organism>
<sequence>MLSNISLGLGSEEN</sequence>
<accession>A0A2P2PH18</accession>
<dbReference type="EMBL" id="GGEC01073580">
    <property type="protein sequence ID" value="MBX54064.1"/>
    <property type="molecule type" value="Transcribed_RNA"/>
</dbReference>